<sequence>MLKRIVLLCTLSFCVVFAKVENVELLANTVTKNGEWVEASGEVLVYSERYLLSADRAVYNEETGELELFDNVSVLRGVYESSQSNYAKINLKTDEGDYQPFFYYDQRSDVWMQCESAISGPAYFVTDNSVVSSCNVQNPDWKIGFSEGKLNRETSFLHLYNTLFYIQDVPVFYLPYFAFSTDKTRRTGLLIPMISYGKKEGLFYEQPIYIAPHDNWDLELNPQIRTNRGEGLYSTLRFVDSPYSKGHVALGGFKEKSAYAEEENLKNKEHYGLEAQYQRSRLISHLLKKEARDGLWLDFTYLNDIDYLNLKTSESDASNQLITSRLNYYLSQEDDYLGLYAKYYIDTKKINNDTTLQELPTLHYHRFSNYFFIPNLVYSVDSQFHNYTRDKGISARQYEINAPLTFYTALFDDFLRLSVSENFYATYVQYDNKRGKNSETFYRNYHQFSAYIDLAKAYETFYHTMNVRLDYTVPSFDHGEISERIIEQDSGVEINNFISTGHEVESVAAKLVQYFYDDMGKKRLRHSVRQPYYLEKSLYKYGDLENSIAVYLSEAWTLRNDFKYSHEFQKFSRVQSSVGWNASPHKFSFSHTFLDEKTDARKSYLTASFETTLGKYYNAFGSVNYDVEESYLSSWRLGLKVSKKCWDYTFIYRESVTPKLTSAGSDSVNRRGFYIMFNFYPIGAVQYEHTVEAER</sequence>
<keyword evidence="3" id="KW-1185">Reference proteome</keyword>
<feature type="signal peptide" evidence="1">
    <location>
        <begin position="1"/>
        <end position="18"/>
    </location>
</feature>
<dbReference type="EMBL" id="JAFHKK010000003">
    <property type="protein sequence ID" value="MBN2963632.1"/>
    <property type="molecule type" value="Genomic_DNA"/>
</dbReference>
<dbReference type="RefSeq" id="WP_205458068.1">
    <property type="nucleotide sequence ID" value="NZ_JAFHKK010000003.1"/>
</dbReference>
<dbReference type="InterPro" id="IPR020889">
    <property type="entry name" value="LipoPS_assembly_LptD"/>
</dbReference>
<proteinExistence type="inferred from homology"/>
<protein>
    <submittedName>
        <fullName evidence="2">LPS-assembly protein LptD</fullName>
    </submittedName>
</protein>
<comment type="caution">
    <text evidence="2">The sequence shown here is derived from an EMBL/GenBank/DDBJ whole genome shotgun (WGS) entry which is preliminary data.</text>
</comment>
<evidence type="ECO:0000313" key="3">
    <source>
        <dbReference type="Proteomes" id="UP000703590"/>
    </source>
</evidence>
<feature type="chain" id="PRO_5045993011" evidence="1">
    <location>
        <begin position="19"/>
        <end position="695"/>
    </location>
</feature>
<organism evidence="2 3">
    <name type="scientific">Sulfurospirillum tamanense</name>
    <dbReference type="NCBI Taxonomy" id="2813362"/>
    <lineage>
        <taxon>Bacteria</taxon>
        <taxon>Pseudomonadati</taxon>
        <taxon>Campylobacterota</taxon>
        <taxon>Epsilonproteobacteria</taxon>
        <taxon>Campylobacterales</taxon>
        <taxon>Sulfurospirillaceae</taxon>
        <taxon>Sulfurospirillum</taxon>
    </lineage>
</organism>
<dbReference type="HAMAP" id="MF_01411">
    <property type="entry name" value="LPS_assembly_LptD"/>
    <property type="match status" value="1"/>
</dbReference>
<name>A0ABS2WPY2_9BACT</name>
<keyword evidence="1" id="KW-0732">Signal</keyword>
<reference evidence="2 3" key="2">
    <citation type="submission" date="2021-02" db="EMBL/GenBank/DDBJ databases">
        <title>Sulfurospirillum tamanensis sp. nov.</title>
        <authorList>
            <person name="Frolova A."/>
            <person name="Merkel A."/>
            <person name="Slobodkin A."/>
        </authorList>
    </citation>
    <scope>NUCLEOTIDE SEQUENCE [LARGE SCALE GENOMIC DNA]</scope>
    <source>
        <strain evidence="2 3">T05b</strain>
    </source>
</reference>
<evidence type="ECO:0000313" key="2">
    <source>
        <dbReference type="EMBL" id="MBN2963632.1"/>
    </source>
</evidence>
<reference evidence="3" key="1">
    <citation type="submission" date="2021-02" db="EMBL/GenBank/DDBJ databases">
        <title>Sulfurospirillum tamanensis sp. nov.</title>
        <authorList>
            <person name="Merkel A.Y."/>
        </authorList>
    </citation>
    <scope>NUCLEOTIDE SEQUENCE [LARGE SCALE GENOMIC DNA]</scope>
    <source>
        <strain evidence="3">T05b</strain>
    </source>
</reference>
<dbReference type="PANTHER" id="PTHR30189">
    <property type="entry name" value="LPS-ASSEMBLY PROTEIN"/>
    <property type="match status" value="1"/>
</dbReference>
<accession>A0ABS2WPY2</accession>
<evidence type="ECO:0000256" key="1">
    <source>
        <dbReference type="SAM" id="SignalP"/>
    </source>
</evidence>
<dbReference type="PANTHER" id="PTHR30189:SF1">
    <property type="entry name" value="LPS-ASSEMBLY PROTEIN LPTD"/>
    <property type="match status" value="1"/>
</dbReference>
<gene>
    <name evidence="2" type="ORF">JWV37_02475</name>
</gene>
<dbReference type="InterPro" id="IPR050218">
    <property type="entry name" value="LptD"/>
</dbReference>
<dbReference type="Proteomes" id="UP000703590">
    <property type="component" value="Unassembled WGS sequence"/>
</dbReference>
<reference evidence="2 3" key="3">
    <citation type="submission" date="2021-02" db="EMBL/GenBank/DDBJ databases">
        <authorList>
            <person name="Merkel A.Y."/>
        </authorList>
    </citation>
    <scope>NUCLEOTIDE SEQUENCE [LARGE SCALE GENOMIC DNA]</scope>
    <source>
        <strain evidence="2 3">T05b</strain>
    </source>
</reference>